<keyword evidence="2" id="KW-1185">Reference proteome</keyword>
<dbReference type="RefSeq" id="XP_009522069.1">
    <property type="nucleotide sequence ID" value="XM_009523774.1"/>
</dbReference>
<accession>G4Z3I0</accession>
<name>G4Z3I0_PHYSP</name>
<dbReference type="AlphaFoldDB" id="G4Z3I0"/>
<dbReference type="KEGG" id="psoj:PHYSODRAFT_492690"/>
<reference evidence="1 2" key="1">
    <citation type="journal article" date="2006" name="Science">
        <title>Phytophthora genome sequences uncover evolutionary origins and mechanisms of pathogenesis.</title>
        <authorList>
            <person name="Tyler B.M."/>
            <person name="Tripathy S."/>
            <person name="Zhang X."/>
            <person name="Dehal P."/>
            <person name="Jiang R.H."/>
            <person name="Aerts A."/>
            <person name="Arredondo F.D."/>
            <person name="Baxter L."/>
            <person name="Bensasson D."/>
            <person name="Beynon J.L."/>
            <person name="Chapman J."/>
            <person name="Damasceno C.M."/>
            <person name="Dorrance A.E."/>
            <person name="Dou D."/>
            <person name="Dickerman A.W."/>
            <person name="Dubchak I.L."/>
            <person name="Garbelotto M."/>
            <person name="Gijzen M."/>
            <person name="Gordon S.G."/>
            <person name="Govers F."/>
            <person name="Grunwald N.J."/>
            <person name="Huang W."/>
            <person name="Ivors K.L."/>
            <person name="Jones R.W."/>
            <person name="Kamoun S."/>
            <person name="Krampis K."/>
            <person name="Lamour K.H."/>
            <person name="Lee M.K."/>
            <person name="McDonald W.H."/>
            <person name="Medina M."/>
            <person name="Meijer H.J."/>
            <person name="Nordberg E.K."/>
            <person name="Maclean D.J."/>
            <person name="Ospina-Giraldo M.D."/>
            <person name="Morris P.F."/>
            <person name="Phuntumart V."/>
            <person name="Putnam N.H."/>
            <person name="Rash S."/>
            <person name="Rose J.K."/>
            <person name="Sakihama Y."/>
            <person name="Salamov A.A."/>
            <person name="Savidor A."/>
            <person name="Scheuring C.F."/>
            <person name="Smith B.M."/>
            <person name="Sobral B.W."/>
            <person name="Terry A."/>
            <person name="Torto-Alalibo T.A."/>
            <person name="Win J."/>
            <person name="Xu Z."/>
            <person name="Zhang H."/>
            <person name="Grigoriev I.V."/>
            <person name="Rokhsar D.S."/>
            <person name="Boore J.L."/>
        </authorList>
    </citation>
    <scope>NUCLEOTIDE SEQUENCE [LARGE SCALE GENOMIC DNA]</scope>
    <source>
        <strain evidence="1 2">P6497</strain>
    </source>
</reference>
<sequence>MLVSSTSRTRRSSIDDVEITHRYHARLLTQTLELLYGSGVLVFAEYSEFVSAFSYGFYTLSAFHLPNAKYSLCFIGLSDGEFWNSVGNCALYACLEGCTLYFFFQLVRAKFGISTLYQLGFVLEKYWMSIQGKLISSLVLVFLLHTVHQGTNYLNSKSQLGIRR</sequence>
<dbReference type="Proteomes" id="UP000002640">
    <property type="component" value="Unassembled WGS sequence"/>
</dbReference>
<organism evidence="1 2">
    <name type="scientific">Phytophthora sojae (strain P6497)</name>
    <name type="common">Soybean stem and root rot agent</name>
    <name type="synonym">Phytophthora megasperma f. sp. glycines</name>
    <dbReference type="NCBI Taxonomy" id="1094619"/>
    <lineage>
        <taxon>Eukaryota</taxon>
        <taxon>Sar</taxon>
        <taxon>Stramenopiles</taxon>
        <taxon>Oomycota</taxon>
        <taxon>Peronosporomycetes</taxon>
        <taxon>Peronosporales</taxon>
        <taxon>Peronosporaceae</taxon>
        <taxon>Phytophthora</taxon>
    </lineage>
</organism>
<dbReference type="GeneID" id="20656859"/>
<protein>
    <submittedName>
        <fullName evidence="1">Uncharacterized protein</fullName>
    </submittedName>
</protein>
<dbReference type="EMBL" id="JH159153">
    <property type="protein sequence ID" value="EGZ19352.1"/>
    <property type="molecule type" value="Genomic_DNA"/>
</dbReference>
<evidence type="ECO:0000313" key="1">
    <source>
        <dbReference type="EMBL" id="EGZ19352.1"/>
    </source>
</evidence>
<proteinExistence type="predicted"/>
<dbReference type="InParanoid" id="G4Z3I0"/>
<evidence type="ECO:0000313" key="2">
    <source>
        <dbReference type="Proteomes" id="UP000002640"/>
    </source>
</evidence>
<gene>
    <name evidence="1" type="ORF">PHYSODRAFT_492690</name>
</gene>